<protein>
    <recommendedName>
        <fullName evidence="4">DUF2141 domain-containing protein</fullName>
    </recommendedName>
</protein>
<gene>
    <name evidence="2" type="ORF">IW19_01445</name>
</gene>
<keyword evidence="3" id="KW-1185">Reference proteome</keyword>
<evidence type="ECO:0000256" key="1">
    <source>
        <dbReference type="SAM" id="SignalP"/>
    </source>
</evidence>
<evidence type="ECO:0008006" key="4">
    <source>
        <dbReference type="Google" id="ProtNLM"/>
    </source>
</evidence>
<name>A0A085ZIK5_9FLAO</name>
<dbReference type="AlphaFoldDB" id="A0A085ZIK5"/>
<evidence type="ECO:0000313" key="2">
    <source>
        <dbReference type="EMBL" id="KFF04269.1"/>
    </source>
</evidence>
<evidence type="ECO:0000313" key="3">
    <source>
        <dbReference type="Proteomes" id="UP000028715"/>
    </source>
</evidence>
<dbReference type="InterPro" id="IPR018673">
    <property type="entry name" value="DUF2141"/>
</dbReference>
<comment type="caution">
    <text evidence="2">The sequence shown here is derived from an EMBL/GenBank/DDBJ whole genome shotgun (WGS) entry which is preliminary data.</text>
</comment>
<dbReference type="eggNOG" id="COG4704">
    <property type="taxonomic scope" value="Bacteria"/>
</dbReference>
<dbReference type="EMBL" id="JPRL01000001">
    <property type="protein sequence ID" value="KFF04269.1"/>
    <property type="molecule type" value="Genomic_DNA"/>
</dbReference>
<sequence length="136" mass="14931">MTKMITIITLFICNLLAAQNSNLTVKISGLKDNSGIVKVGLYNSEQTFLKTTYKSMISEIKNNQAIVTFTGIPAGEYAISTFHDENNNGILDKNMMGIPSEDYAASNNAKGFMGPPSYKDAKFTVDKDSKVEITFK</sequence>
<organism evidence="2 3">
    <name type="scientific">Flavobacterium reichenbachii</name>
    <dbReference type="NCBI Taxonomy" id="362418"/>
    <lineage>
        <taxon>Bacteria</taxon>
        <taxon>Pseudomonadati</taxon>
        <taxon>Bacteroidota</taxon>
        <taxon>Flavobacteriia</taxon>
        <taxon>Flavobacteriales</taxon>
        <taxon>Flavobacteriaceae</taxon>
        <taxon>Flavobacterium</taxon>
    </lineage>
</organism>
<dbReference type="RefSeq" id="WP_084678962.1">
    <property type="nucleotide sequence ID" value="NZ_JPRL01000001.1"/>
</dbReference>
<dbReference type="OrthoDB" id="9788332at2"/>
<feature type="chain" id="PRO_5001801257" description="DUF2141 domain-containing protein" evidence="1">
    <location>
        <begin position="18"/>
        <end position="136"/>
    </location>
</feature>
<accession>A0A085ZIK5</accession>
<proteinExistence type="predicted"/>
<keyword evidence="1" id="KW-0732">Signal</keyword>
<reference evidence="2 3" key="1">
    <citation type="submission" date="2014-07" db="EMBL/GenBank/DDBJ databases">
        <title>Genome of Flavobacterium reichenbachii LMG 25512.</title>
        <authorList>
            <person name="Stropko S.J."/>
            <person name="Pipes S.E."/>
            <person name="Newman J.D."/>
        </authorList>
    </citation>
    <scope>NUCLEOTIDE SEQUENCE [LARGE SCALE GENOMIC DNA]</scope>
    <source>
        <strain evidence="2 3">LMG 25512</strain>
    </source>
</reference>
<feature type="signal peptide" evidence="1">
    <location>
        <begin position="1"/>
        <end position="17"/>
    </location>
</feature>
<dbReference type="Pfam" id="PF09912">
    <property type="entry name" value="DUF2141"/>
    <property type="match status" value="1"/>
</dbReference>
<dbReference type="STRING" id="362418.IW19_01445"/>
<dbReference type="Proteomes" id="UP000028715">
    <property type="component" value="Unassembled WGS sequence"/>
</dbReference>